<dbReference type="AlphaFoldDB" id="A0A7W7VNS5"/>
<evidence type="ECO:0008006" key="3">
    <source>
        <dbReference type="Google" id="ProtNLM"/>
    </source>
</evidence>
<dbReference type="RefSeq" id="WP_184717155.1">
    <property type="nucleotide sequence ID" value="NZ_JACHJP010000004.1"/>
</dbReference>
<evidence type="ECO:0000313" key="1">
    <source>
        <dbReference type="EMBL" id="MBB4917142.1"/>
    </source>
</evidence>
<organism evidence="1 2">
    <name type="scientific">Streptosporangium saharense</name>
    <dbReference type="NCBI Taxonomy" id="1706840"/>
    <lineage>
        <taxon>Bacteria</taxon>
        <taxon>Bacillati</taxon>
        <taxon>Actinomycetota</taxon>
        <taxon>Actinomycetes</taxon>
        <taxon>Streptosporangiales</taxon>
        <taxon>Streptosporangiaceae</taxon>
        <taxon>Streptosporangium</taxon>
    </lineage>
</organism>
<reference evidence="1 2" key="1">
    <citation type="submission" date="2020-08" db="EMBL/GenBank/DDBJ databases">
        <title>Genomic Encyclopedia of Type Strains, Phase III (KMG-III): the genomes of soil and plant-associated and newly described type strains.</title>
        <authorList>
            <person name="Whitman W."/>
        </authorList>
    </citation>
    <scope>NUCLEOTIDE SEQUENCE [LARGE SCALE GENOMIC DNA]</scope>
    <source>
        <strain evidence="1 2">CECT 8840</strain>
    </source>
</reference>
<name>A0A7W7VNS5_9ACTN</name>
<keyword evidence="2" id="KW-1185">Reference proteome</keyword>
<dbReference type="Pfam" id="PF11066">
    <property type="entry name" value="DUF2867"/>
    <property type="match status" value="1"/>
</dbReference>
<evidence type="ECO:0000313" key="2">
    <source>
        <dbReference type="Proteomes" id="UP000552644"/>
    </source>
</evidence>
<dbReference type="Proteomes" id="UP000552644">
    <property type="component" value="Unassembled WGS sequence"/>
</dbReference>
<comment type="caution">
    <text evidence="1">The sequence shown here is derived from an EMBL/GenBank/DDBJ whole genome shotgun (WGS) entry which is preliminary data.</text>
</comment>
<dbReference type="EMBL" id="JACHJP010000004">
    <property type="protein sequence ID" value="MBB4917142.1"/>
    <property type="molecule type" value="Genomic_DNA"/>
</dbReference>
<accession>A0A7W7VNS5</accession>
<proteinExistence type="predicted"/>
<gene>
    <name evidence="1" type="ORF">FHS44_004250</name>
</gene>
<protein>
    <recommendedName>
        <fullName evidence="3">DUF2867 domain-containing protein</fullName>
    </recommendedName>
</protein>
<sequence>MSRARFHAVTEGLPGPRALAEGADHLDVKTVEGRASLEEFLGGMLAWRPGWLRFLYRVRGGFVRLLGMRQNGNPAEGRAPAGKDAFVPGARVPPFTVVEADRDRYVAVVVAESHLTAHLVVVAEPGRFHVATVVHYHRWTGPVYFAVIRPFHHLVVRAMARAGVRGGRPS</sequence>
<dbReference type="InterPro" id="IPR021295">
    <property type="entry name" value="DUF2867"/>
</dbReference>